<keyword evidence="13" id="KW-1185">Reference proteome</keyword>
<evidence type="ECO:0000256" key="6">
    <source>
        <dbReference type="ARBA" id="ARBA00022759"/>
    </source>
</evidence>
<name>A0A914R580_9BILA</name>
<sequence>MGEEIDGQHNWVRYYLLEKAGQINYHGYFSHENDLIGTFQYTWQSYLKKKGGFLISTSPAFDLSILTTCVLAHSGGNACKFNVNGNYVVVTSYHQQCAAGECISTAYPSDQ</sequence>
<keyword evidence="8 11" id="KW-0694">RNA-binding</keyword>
<evidence type="ECO:0000259" key="12">
    <source>
        <dbReference type="PROSITE" id="PS51959"/>
    </source>
</evidence>
<keyword evidence="6 11" id="KW-0255">Endonuclease</keyword>
<evidence type="ECO:0000256" key="7">
    <source>
        <dbReference type="ARBA" id="ARBA00022801"/>
    </source>
</evidence>
<evidence type="ECO:0000256" key="4">
    <source>
        <dbReference type="ARBA" id="ARBA00022722"/>
    </source>
</evidence>
<dbReference type="InterPro" id="IPR037227">
    <property type="entry name" value="EndoU-like"/>
</dbReference>
<reference evidence="14" key="1">
    <citation type="submission" date="2022-11" db="UniProtKB">
        <authorList>
            <consortium name="WormBaseParasite"/>
        </authorList>
    </citation>
    <scope>IDENTIFICATION</scope>
</reference>
<evidence type="ECO:0000256" key="3">
    <source>
        <dbReference type="ARBA" id="ARBA00011245"/>
    </source>
</evidence>
<evidence type="ECO:0000256" key="9">
    <source>
        <dbReference type="ARBA" id="ARBA00023211"/>
    </source>
</evidence>
<keyword evidence="7 11" id="KW-0378">Hydrolase</keyword>
<dbReference type="WBParaSite" id="PDA_v2.g980.t1">
    <property type="protein sequence ID" value="PDA_v2.g980.t1"/>
    <property type="gene ID" value="PDA_v2.g980"/>
</dbReference>
<keyword evidence="10" id="KW-0456">Lyase</keyword>
<dbReference type="InterPro" id="IPR018998">
    <property type="entry name" value="EndoU_C"/>
</dbReference>
<evidence type="ECO:0000313" key="14">
    <source>
        <dbReference type="WBParaSite" id="PDA_v2.g980.t1"/>
    </source>
</evidence>
<evidence type="ECO:0000256" key="8">
    <source>
        <dbReference type="ARBA" id="ARBA00022884"/>
    </source>
</evidence>
<accession>A0A914R580</accession>
<dbReference type="PROSITE" id="PS51959">
    <property type="entry name" value="ENDOU"/>
    <property type="match status" value="1"/>
</dbReference>
<comment type="similarity">
    <text evidence="2 11">Belongs to the ENDOU family.</text>
</comment>
<dbReference type="Proteomes" id="UP000887578">
    <property type="component" value="Unplaced"/>
</dbReference>
<organism evidence="13 14">
    <name type="scientific">Panagrolaimus davidi</name>
    <dbReference type="NCBI Taxonomy" id="227884"/>
    <lineage>
        <taxon>Eukaryota</taxon>
        <taxon>Metazoa</taxon>
        <taxon>Ecdysozoa</taxon>
        <taxon>Nematoda</taxon>
        <taxon>Chromadorea</taxon>
        <taxon>Rhabditida</taxon>
        <taxon>Tylenchina</taxon>
        <taxon>Panagrolaimomorpha</taxon>
        <taxon>Panagrolaimoidea</taxon>
        <taxon>Panagrolaimidae</taxon>
        <taxon>Panagrolaimus</taxon>
    </lineage>
</organism>
<dbReference type="GO" id="GO:0003723">
    <property type="term" value="F:RNA binding"/>
    <property type="evidence" value="ECO:0007669"/>
    <property type="project" value="UniProtKB-UniRule"/>
</dbReference>
<dbReference type="GO" id="GO:0016829">
    <property type="term" value="F:lyase activity"/>
    <property type="evidence" value="ECO:0007669"/>
    <property type="project" value="UniProtKB-KW"/>
</dbReference>
<dbReference type="SUPFAM" id="SSF142877">
    <property type="entry name" value="EndoU-like"/>
    <property type="match status" value="1"/>
</dbReference>
<evidence type="ECO:0000256" key="5">
    <source>
        <dbReference type="ARBA" id="ARBA00022723"/>
    </source>
</evidence>
<dbReference type="PANTHER" id="PTHR12439">
    <property type="entry name" value="PLACENTAL PROTEIN 11-RELATED"/>
    <property type="match status" value="1"/>
</dbReference>
<dbReference type="GO" id="GO:0004521">
    <property type="term" value="F:RNA endonuclease activity"/>
    <property type="evidence" value="ECO:0007669"/>
    <property type="project" value="UniProtKB-UniRule"/>
</dbReference>
<evidence type="ECO:0000256" key="1">
    <source>
        <dbReference type="ARBA" id="ARBA00001936"/>
    </source>
</evidence>
<keyword evidence="4 11" id="KW-0540">Nuclease</keyword>
<keyword evidence="9 11" id="KW-0464">Manganese</keyword>
<dbReference type="InterPro" id="IPR039787">
    <property type="entry name" value="ENDOU"/>
</dbReference>
<evidence type="ECO:0000313" key="13">
    <source>
        <dbReference type="Proteomes" id="UP000887578"/>
    </source>
</evidence>
<dbReference type="PANTHER" id="PTHR12439:SF42">
    <property type="entry name" value="ENDORIBONUCLEASE-RELATED"/>
    <property type="match status" value="1"/>
</dbReference>
<keyword evidence="5 11" id="KW-0479">Metal-binding</keyword>
<dbReference type="GO" id="GO:0046872">
    <property type="term" value="F:metal ion binding"/>
    <property type="evidence" value="ECO:0007669"/>
    <property type="project" value="UniProtKB-UniRule"/>
</dbReference>
<protein>
    <submittedName>
        <fullName evidence="14">Endoribonuclease</fullName>
    </submittedName>
</protein>
<evidence type="ECO:0000256" key="11">
    <source>
        <dbReference type="RuleBase" id="RU367085"/>
    </source>
</evidence>
<comment type="cofactor">
    <cofactor evidence="1 11">
        <name>Mn(2+)</name>
        <dbReference type="ChEBI" id="CHEBI:29035"/>
    </cofactor>
</comment>
<dbReference type="AlphaFoldDB" id="A0A914R580"/>
<proteinExistence type="inferred from homology"/>
<dbReference type="GO" id="GO:0016787">
    <property type="term" value="F:hydrolase activity"/>
    <property type="evidence" value="ECO:0007669"/>
    <property type="project" value="UniProtKB-KW"/>
</dbReference>
<comment type="subunit">
    <text evidence="3 11">Monomer.</text>
</comment>
<dbReference type="Pfam" id="PF09412">
    <property type="entry name" value="XendoU"/>
    <property type="match status" value="1"/>
</dbReference>
<evidence type="ECO:0000256" key="10">
    <source>
        <dbReference type="ARBA" id="ARBA00023239"/>
    </source>
</evidence>
<feature type="domain" description="EndoU" evidence="12">
    <location>
        <begin position="1"/>
        <end position="111"/>
    </location>
</feature>
<evidence type="ECO:0000256" key="2">
    <source>
        <dbReference type="ARBA" id="ARBA00010168"/>
    </source>
</evidence>